<dbReference type="STRING" id="983920.Y88_1854"/>
<dbReference type="OrthoDB" id="7508510at2"/>
<feature type="compositionally biased region" description="Low complexity" evidence="1">
    <location>
        <begin position="87"/>
        <end position="99"/>
    </location>
</feature>
<comment type="caution">
    <text evidence="2">The sequence shown here is derived from an EMBL/GenBank/DDBJ whole genome shotgun (WGS) entry which is preliminary data.</text>
</comment>
<gene>
    <name evidence="2" type="ORF">Y88_1854</name>
</gene>
<organism evidence="2 3">
    <name type="scientific">Novosphingobium nitrogenifigens DSM 19370</name>
    <dbReference type="NCBI Taxonomy" id="983920"/>
    <lineage>
        <taxon>Bacteria</taxon>
        <taxon>Pseudomonadati</taxon>
        <taxon>Pseudomonadota</taxon>
        <taxon>Alphaproteobacteria</taxon>
        <taxon>Sphingomonadales</taxon>
        <taxon>Sphingomonadaceae</taxon>
        <taxon>Novosphingobium</taxon>
    </lineage>
</organism>
<reference evidence="2 3" key="1">
    <citation type="journal article" date="2012" name="J. Bacteriol.">
        <title>Draft Genome Sequence of Novosphingobium nitrogenifigens Y88T.</title>
        <authorList>
            <person name="Strabala T.J."/>
            <person name="Macdonald L."/>
            <person name="Liu V."/>
            <person name="Smit A.M."/>
        </authorList>
    </citation>
    <scope>NUCLEOTIDE SEQUENCE [LARGE SCALE GENOMIC DNA]</scope>
    <source>
        <strain evidence="2 3">DSM 19370</strain>
    </source>
</reference>
<dbReference type="HOGENOM" id="CLU_2107457_0_0_5"/>
<dbReference type="EMBL" id="AEWJ01000023">
    <property type="protein sequence ID" value="EGD59980.1"/>
    <property type="molecule type" value="Genomic_DNA"/>
</dbReference>
<sequence length="121" mass="13273">MRSDAANLLSRLGQGKFKYQEFRDNFADMELWPLFEALIRDPRISGTDEDSRSLFTDDPAQGRDTGTPTIPHAEPVRVAGLFGGYGAQASASPPATAPRRPQDDVRSLLKRLNDQVAAGEL</sequence>
<feature type="region of interest" description="Disordered" evidence="1">
    <location>
        <begin position="45"/>
        <end position="72"/>
    </location>
</feature>
<proteinExistence type="predicted"/>
<protein>
    <submittedName>
        <fullName evidence="2">Uncharacterized protein</fullName>
    </submittedName>
</protein>
<keyword evidence="3" id="KW-1185">Reference proteome</keyword>
<dbReference type="Proteomes" id="UP000004728">
    <property type="component" value="Unassembled WGS sequence"/>
</dbReference>
<name>F1Z4Y9_9SPHN</name>
<feature type="region of interest" description="Disordered" evidence="1">
    <location>
        <begin position="84"/>
        <end position="104"/>
    </location>
</feature>
<evidence type="ECO:0000313" key="2">
    <source>
        <dbReference type="EMBL" id="EGD59980.1"/>
    </source>
</evidence>
<accession>F1Z4Y9</accession>
<dbReference type="eggNOG" id="ENOG502ZM8X">
    <property type="taxonomic scope" value="Bacteria"/>
</dbReference>
<dbReference type="RefSeq" id="WP_008068839.1">
    <property type="nucleotide sequence ID" value="NZ_AQWK01000005.1"/>
</dbReference>
<evidence type="ECO:0000256" key="1">
    <source>
        <dbReference type="SAM" id="MobiDB-lite"/>
    </source>
</evidence>
<dbReference type="AlphaFoldDB" id="F1Z4Y9"/>
<evidence type="ECO:0000313" key="3">
    <source>
        <dbReference type="Proteomes" id="UP000004728"/>
    </source>
</evidence>
<dbReference type="InParanoid" id="F1Z4Y9"/>